<accession>A0A108CUJ2</accession>
<protein>
    <submittedName>
        <fullName evidence="1">Uncharacterized protein</fullName>
    </submittedName>
</protein>
<dbReference type="EMBL" id="LPLU01000040">
    <property type="protein sequence ID" value="KWK81120.1"/>
    <property type="molecule type" value="Genomic_DNA"/>
</dbReference>
<reference evidence="1 2" key="1">
    <citation type="submission" date="2015-11" db="EMBL/GenBank/DDBJ databases">
        <title>Expanding the genomic diversity of Burkholderia species for the development of highly accurate diagnostics.</title>
        <authorList>
            <person name="Sahl J."/>
            <person name="Keim P."/>
            <person name="Wagner D."/>
        </authorList>
    </citation>
    <scope>NUCLEOTIDE SEQUENCE [LARGE SCALE GENOMIC DNA]</scope>
    <source>
        <strain evidence="1 2">MSMB782WGS</strain>
    </source>
</reference>
<evidence type="ECO:0000313" key="2">
    <source>
        <dbReference type="Proteomes" id="UP000065504"/>
    </source>
</evidence>
<dbReference type="AlphaFoldDB" id="A0A108CUJ2"/>
<gene>
    <name evidence="1" type="ORF">WM16_04050</name>
</gene>
<organism evidence="1 2">
    <name type="scientific">Burkholderia ubonensis</name>
    <dbReference type="NCBI Taxonomy" id="101571"/>
    <lineage>
        <taxon>Bacteria</taxon>
        <taxon>Pseudomonadati</taxon>
        <taxon>Pseudomonadota</taxon>
        <taxon>Betaproteobacteria</taxon>
        <taxon>Burkholderiales</taxon>
        <taxon>Burkholderiaceae</taxon>
        <taxon>Burkholderia</taxon>
        <taxon>Burkholderia cepacia complex</taxon>
    </lineage>
</organism>
<sequence>MPLSHVAVGVPGENASVYHGLNAAQMGEQRFAFFVMMRYGRFSASPRTVTDQPGSVMVGHCIRSATALASARRIWGNAVTIVPSFVDE</sequence>
<proteinExistence type="predicted"/>
<name>A0A108CUJ2_9BURK</name>
<comment type="caution">
    <text evidence="1">The sequence shown here is derived from an EMBL/GenBank/DDBJ whole genome shotgun (WGS) entry which is preliminary data.</text>
</comment>
<dbReference type="Proteomes" id="UP000065504">
    <property type="component" value="Unassembled WGS sequence"/>
</dbReference>
<evidence type="ECO:0000313" key="1">
    <source>
        <dbReference type="EMBL" id="KWK81120.1"/>
    </source>
</evidence>